<gene>
    <name evidence="5" type="ORF">BL253_02070</name>
</gene>
<dbReference type="CDD" id="cd05233">
    <property type="entry name" value="SDR_c"/>
    <property type="match status" value="1"/>
</dbReference>
<keyword evidence="4" id="KW-0520">NAD</keyword>
<evidence type="ECO:0000256" key="1">
    <source>
        <dbReference type="ARBA" id="ARBA00006484"/>
    </source>
</evidence>
<dbReference type="PRINTS" id="PR00081">
    <property type="entry name" value="GDHRDH"/>
</dbReference>
<dbReference type="PROSITE" id="PS00061">
    <property type="entry name" value="ADH_SHORT"/>
    <property type="match status" value="1"/>
</dbReference>
<dbReference type="SUPFAM" id="SSF51735">
    <property type="entry name" value="NAD(P)-binding Rossmann-fold domains"/>
    <property type="match status" value="1"/>
</dbReference>
<comment type="similarity">
    <text evidence="1">Belongs to the short-chain dehydrogenases/reductases (SDR) family.</text>
</comment>
<evidence type="ECO:0000256" key="2">
    <source>
        <dbReference type="ARBA" id="ARBA00022797"/>
    </source>
</evidence>
<dbReference type="Pfam" id="PF13561">
    <property type="entry name" value="adh_short_C2"/>
    <property type="match status" value="1"/>
</dbReference>
<evidence type="ECO:0000313" key="5">
    <source>
        <dbReference type="EMBL" id="ONH33380.1"/>
    </source>
</evidence>
<dbReference type="PANTHER" id="PTHR43943:SF17">
    <property type="entry name" value="3-PHENYLPROPIONATE-DIHYDRODIOL_CINNAMIC ACID-DIHYDRODIOL DEHYDROGENASE"/>
    <property type="match status" value="1"/>
</dbReference>
<dbReference type="InterPro" id="IPR002347">
    <property type="entry name" value="SDR_fam"/>
</dbReference>
<keyword evidence="2" id="KW-0058">Aromatic hydrocarbons catabolism</keyword>
<dbReference type="STRING" id="1834516.BL253_02070"/>
<dbReference type="OrthoDB" id="3213836at2"/>
<comment type="caution">
    <text evidence="5">The sequence shown here is derived from an EMBL/GenBank/DDBJ whole genome shotgun (WGS) entry which is preliminary data.</text>
</comment>
<dbReference type="Proteomes" id="UP000188929">
    <property type="component" value="Unassembled WGS sequence"/>
</dbReference>
<evidence type="ECO:0000256" key="3">
    <source>
        <dbReference type="ARBA" id="ARBA00023002"/>
    </source>
</evidence>
<dbReference type="RefSeq" id="WP_076813077.1">
    <property type="nucleotide sequence ID" value="NZ_MOMC01000005.1"/>
</dbReference>
<dbReference type="NCBIfam" id="NF004528">
    <property type="entry name" value="PRK05875.1"/>
    <property type="match status" value="1"/>
</dbReference>
<dbReference type="AlphaFoldDB" id="A0A1V2IK44"/>
<keyword evidence="6" id="KW-1185">Reference proteome</keyword>
<organism evidence="5 6">
    <name type="scientific">Pseudofrankia asymbiotica</name>
    <dbReference type="NCBI Taxonomy" id="1834516"/>
    <lineage>
        <taxon>Bacteria</taxon>
        <taxon>Bacillati</taxon>
        <taxon>Actinomycetota</taxon>
        <taxon>Actinomycetes</taxon>
        <taxon>Frankiales</taxon>
        <taxon>Frankiaceae</taxon>
        <taxon>Pseudofrankia</taxon>
    </lineage>
</organism>
<dbReference type="Gene3D" id="3.40.50.720">
    <property type="entry name" value="NAD(P)-binding Rossmann-like Domain"/>
    <property type="match status" value="1"/>
</dbReference>
<dbReference type="PANTHER" id="PTHR43943">
    <property type="entry name" value="DEHYDROGENASE/REDUCTASE (SDR FAMILY) MEMBER 4"/>
    <property type="match status" value="1"/>
</dbReference>
<evidence type="ECO:0000313" key="6">
    <source>
        <dbReference type="Proteomes" id="UP000188929"/>
    </source>
</evidence>
<reference evidence="6" key="1">
    <citation type="submission" date="2016-10" db="EMBL/GenBank/DDBJ databases">
        <title>Frankia sp. NRRL B-16386 Genome sequencing.</title>
        <authorList>
            <person name="Ghodhbane-Gtari F."/>
            <person name="Swanson E."/>
            <person name="Gueddou A."/>
            <person name="Hezbri K."/>
            <person name="Ktari K."/>
            <person name="Nouioui I."/>
            <person name="Morris K."/>
            <person name="Simpson S."/>
            <person name="Abebe-Akele F."/>
            <person name="Thomas K."/>
            <person name="Gtari M."/>
            <person name="Tisa L.S."/>
        </authorList>
    </citation>
    <scope>NUCLEOTIDE SEQUENCE [LARGE SCALE GENOMIC DNA]</scope>
    <source>
        <strain evidence="6">NRRL B-16386</strain>
    </source>
</reference>
<sequence>MAAPGLLEGTRPLEGTTALVTGGGGGIGLAVSRRLAADGSNVLICGRTASRLDDAVKQIQAAAAPGAEVRRLVADVTVEEDVAGAVAAACEITGGLDAVVAVAGGNNVISPLTQVDVAKWRETVDLNITGTLLAIKYGARPMARAGHGSIVGVSSIAASNTHRWFGPYGVSKAGVDHLCQLAADELGASGVRVNCVRPGLIRTDLVETIFAMPEVLDDYMRCTPLGRPGEPEDVAGLVRFLVGPESTWLTGQVINIDGGHCLRRGPDFSPLLGSVFGADGLRGLVPEEG</sequence>
<dbReference type="EMBL" id="MOMC01000005">
    <property type="protein sequence ID" value="ONH33380.1"/>
    <property type="molecule type" value="Genomic_DNA"/>
</dbReference>
<dbReference type="FunFam" id="3.40.50.720:FF:000084">
    <property type="entry name" value="Short-chain dehydrogenase reductase"/>
    <property type="match status" value="1"/>
</dbReference>
<keyword evidence="3" id="KW-0560">Oxidoreductase</keyword>
<dbReference type="InterPro" id="IPR036291">
    <property type="entry name" value="NAD(P)-bd_dom_sf"/>
</dbReference>
<proteinExistence type="inferred from homology"/>
<dbReference type="GO" id="GO:0016491">
    <property type="term" value="F:oxidoreductase activity"/>
    <property type="evidence" value="ECO:0007669"/>
    <property type="project" value="UniProtKB-KW"/>
</dbReference>
<name>A0A1V2IK44_9ACTN</name>
<protein>
    <submittedName>
        <fullName evidence="5">Short-chain dehydrogenase</fullName>
    </submittedName>
</protein>
<evidence type="ECO:0000256" key="4">
    <source>
        <dbReference type="ARBA" id="ARBA00023027"/>
    </source>
</evidence>
<dbReference type="InterPro" id="IPR020904">
    <property type="entry name" value="Sc_DH/Rdtase_CS"/>
</dbReference>
<accession>A0A1V2IK44</accession>